<evidence type="ECO:0008006" key="4">
    <source>
        <dbReference type="Google" id="ProtNLM"/>
    </source>
</evidence>
<comment type="caution">
    <text evidence="2">The sequence shown here is derived from an EMBL/GenBank/DDBJ whole genome shotgun (WGS) entry which is preliminary data.</text>
</comment>
<keyword evidence="1" id="KW-0812">Transmembrane</keyword>
<feature type="transmembrane region" description="Helical" evidence="1">
    <location>
        <begin position="212"/>
        <end position="230"/>
    </location>
</feature>
<feature type="transmembrane region" description="Helical" evidence="1">
    <location>
        <begin position="104"/>
        <end position="122"/>
    </location>
</feature>
<protein>
    <recommendedName>
        <fullName evidence="4">O-antigen/teichoic acid export membrane protein</fullName>
    </recommendedName>
</protein>
<feature type="transmembrane region" description="Helical" evidence="1">
    <location>
        <begin position="20"/>
        <end position="39"/>
    </location>
</feature>
<dbReference type="EMBL" id="JACCBB010000001">
    <property type="protein sequence ID" value="NYD24434.1"/>
    <property type="molecule type" value="Genomic_DNA"/>
</dbReference>
<organism evidence="2 3">
    <name type="scientific">Kineococcus aurantiacus</name>
    <dbReference type="NCBI Taxonomy" id="37633"/>
    <lineage>
        <taxon>Bacteria</taxon>
        <taxon>Bacillati</taxon>
        <taxon>Actinomycetota</taxon>
        <taxon>Actinomycetes</taxon>
        <taxon>Kineosporiales</taxon>
        <taxon>Kineosporiaceae</taxon>
        <taxon>Kineococcus</taxon>
    </lineage>
</organism>
<dbReference type="Proteomes" id="UP000521922">
    <property type="component" value="Unassembled WGS sequence"/>
</dbReference>
<feature type="transmembrane region" description="Helical" evidence="1">
    <location>
        <begin position="250"/>
        <end position="274"/>
    </location>
</feature>
<reference evidence="2 3" key="1">
    <citation type="submission" date="2020-07" db="EMBL/GenBank/DDBJ databases">
        <title>Sequencing the genomes of 1000 actinobacteria strains.</title>
        <authorList>
            <person name="Klenk H.-P."/>
        </authorList>
    </citation>
    <scope>NUCLEOTIDE SEQUENCE [LARGE SCALE GENOMIC DNA]</scope>
    <source>
        <strain evidence="2 3">DSM 7487</strain>
    </source>
</reference>
<feature type="transmembrane region" description="Helical" evidence="1">
    <location>
        <begin position="181"/>
        <end position="200"/>
    </location>
</feature>
<feature type="transmembrane region" description="Helical" evidence="1">
    <location>
        <begin position="143"/>
        <end position="169"/>
    </location>
</feature>
<feature type="transmembrane region" description="Helical" evidence="1">
    <location>
        <begin position="77"/>
        <end position="98"/>
    </location>
</feature>
<proteinExistence type="predicted"/>
<name>A0A7Y9DPP4_9ACTN</name>
<feature type="transmembrane region" description="Helical" evidence="1">
    <location>
        <begin position="281"/>
        <end position="300"/>
    </location>
</feature>
<dbReference type="AlphaFoldDB" id="A0A7Y9DPP4"/>
<evidence type="ECO:0000313" key="2">
    <source>
        <dbReference type="EMBL" id="NYD24434.1"/>
    </source>
</evidence>
<keyword evidence="1" id="KW-0472">Membrane</keyword>
<keyword evidence="3" id="KW-1185">Reference proteome</keyword>
<feature type="transmembrane region" description="Helical" evidence="1">
    <location>
        <begin position="45"/>
        <end position="65"/>
    </location>
</feature>
<dbReference type="RefSeq" id="WP_179754812.1">
    <property type="nucleotide sequence ID" value="NZ_JACCBB010000001.1"/>
</dbReference>
<sequence length="329" mass="33554">MAALTDEDGRRRAAPLAQSAALLATLLLAVVVAAAASITSGLTQLALTGAALGLPAVMLVESSYWRRVFLDGARPAGVHLAVAYAGQAVLVAAAAPWLPSRWVVLAPFAALLLVALTGLLLMRDRKLSWSGAREWWGPRRGSWWPYVVGVSAGVALVQSIPVVLSATAGYTATSVYRAGELAFGGTNLLIGVASQTLLTQGSSAPRRAYSRGAALGAAVAGLNGLVLALAPEGLLRVFLGPVTPLVLEILPLMTTQRAALAVSSIGAMLLIPLLSAHRIGVLDVIAAGLALSMLVVGGLVDGLDGAVAGLAAAEVLLAVTYVVLLRRAT</sequence>
<evidence type="ECO:0000256" key="1">
    <source>
        <dbReference type="SAM" id="Phobius"/>
    </source>
</evidence>
<feature type="transmembrane region" description="Helical" evidence="1">
    <location>
        <begin position="306"/>
        <end position="325"/>
    </location>
</feature>
<gene>
    <name evidence="2" type="ORF">BJ968_003974</name>
</gene>
<evidence type="ECO:0000313" key="3">
    <source>
        <dbReference type="Proteomes" id="UP000521922"/>
    </source>
</evidence>
<accession>A0A7Y9DPP4</accession>
<keyword evidence="1" id="KW-1133">Transmembrane helix</keyword>